<comment type="catalytic activity">
    <reaction evidence="10">
        <text>a 1-acyl-sn-glycero-3-phosphocholine + H2O = sn-glycerol 3-phosphocholine + a fatty acid + H(+)</text>
        <dbReference type="Rhea" id="RHEA:15177"/>
        <dbReference type="ChEBI" id="CHEBI:15377"/>
        <dbReference type="ChEBI" id="CHEBI:15378"/>
        <dbReference type="ChEBI" id="CHEBI:16870"/>
        <dbReference type="ChEBI" id="CHEBI:28868"/>
        <dbReference type="ChEBI" id="CHEBI:58168"/>
        <dbReference type="EC" id="3.1.1.5"/>
    </reaction>
</comment>
<evidence type="ECO:0000256" key="8">
    <source>
        <dbReference type="ARBA" id="ARBA00059407"/>
    </source>
</evidence>
<dbReference type="Pfam" id="PF01735">
    <property type="entry name" value="PLA2_B"/>
    <property type="match status" value="1"/>
</dbReference>
<feature type="region of interest" description="Disordered" evidence="11">
    <location>
        <begin position="145"/>
        <end position="185"/>
    </location>
</feature>
<dbReference type="GO" id="GO:0005829">
    <property type="term" value="C:cytosol"/>
    <property type="evidence" value="ECO:0007669"/>
    <property type="project" value="TreeGrafter"/>
</dbReference>
<evidence type="ECO:0000256" key="1">
    <source>
        <dbReference type="ARBA" id="ARBA00008780"/>
    </source>
</evidence>
<dbReference type="GO" id="GO:0005576">
    <property type="term" value="C:extracellular region"/>
    <property type="evidence" value="ECO:0007669"/>
    <property type="project" value="TreeGrafter"/>
</dbReference>
<dbReference type="PANTHER" id="PTHR10728:SF33">
    <property type="entry name" value="LYSOPHOSPHOLIPASE 1-RELATED"/>
    <property type="match status" value="1"/>
</dbReference>
<dbReference type="AlphaFoldDB" id="A0AAI9SZZ5"/>
<evidence type="ECO:0000256" key="7">
    <source>
        <dbReference type="ARBA" id="ARBA00023180"/>
    </source>
</evidence>
<keyword evidence="7" id="KW-0325">Glycoprotein</keyword>
<evidence type="ECO:0000256" key="5">
    <source>
        <dbReference type="ARBA" id="ARBA00022963"/>
    </source>
</evidence>
<protein>
    <recommendedName>
        <fullName evidence="2 10">Lysophospholipase</fullName>
        <ecNumber evidence="2 10">3.1.1.5</ecNumber>
    </recommendedName>
</protein>
<dbReference type="RefSeq" id="XP_049181431.1">
    <property type="nucleotide sequence ID" value="XM_049322856.1"/>
</dbReference>
<evidence type="ECO:0000256" key="11">
    <source>
        <dbReference type="SAM" id="MobiDB-lite"/>
    </source>
</evidence>
<comment type="function">
    <text evidence="8">Catalyzes the release of fatty acids from lysophospholipids. Phospholipase B may well contribute to pathogenicity by abetting the fungus in damaging and traversing host cell membranes, processes which likely increase the rapidity of disseminated infection.</text>
</comment>
<keyword evidence="5 9" id="KW-0442">Lipid degradation</keyword>
<dbReference type="GO" id="GO:0004623">
    <property type="term" value="F:phospholipase A2 activity"/>
    <property type="evidence" value="ECO:0007669"/>
    <property type="project" value="TreeGrafter"/>
</dbReference>
<gene>
    <name evidence="13" type="ORF">KGF56_001704</name>
</gene>
<proteinExistence type="inferred from homology"/>
<organism evidence="13 14">
    <name type="scientific">Candida oxycetoniae</name>
    <dbReference type="NCBI Taxonomy" id="497107"/>
    <lineage>
        <taxon>Eukaryota</taxon>
        <taxon>Fungi</taxon>
        <taxon>Dikarya</taxon>
        <taxon>Ascomycota</taxon>
        <taxon>Saccharomycotina</taxon>
        <taxon>Pichiomycetes</taxon>
        <taxon>Debaryomycetaceae</taxon>
        <taxon>Candida/Lodderomyces clade</taxon>
        <taxon>Candida</taxon>
    </lineage>
</organism>
<keyword evidence="14" id="KW-1185">Reference proteome</keyword>
<comment type="similarity">
    <text evidence="1 10">Belongs to the lysophospholipase family.</text>
</comment>
<dbReference type="GeneID" id="73379321"/>
<dbReference type="SMART" id="SM00022">
    <property type="entry name" value="PLAc"/>
    <property type="match status" value="1"/>
</dbReference>
<dbReference type="EMBL" id="JAHUZD010000028">
    <property type="protein sequence ID" value="KAI3405686.2"/>
    <property type="molecule type" value="Genomic_DNA"/>
</dbReference>
<evidence type="ECO:0000313" key="13">
    <source>
        <dbReference type="EMBL" id="KAI3405686.2"/>
    </source>
</evidence>
<evidence type="ECO:0000259" key="12">
    <source>
        <dbReference type="PROSITE" id="PS51210"/>
    </source>
</evidence>
<evidence type="ECO:0000256" key="3">
    <source>
        <dbReference type="ARBA" id="ARBA00022729"/>
    </source>
</evidence>
<evidence type="ECO:0000256" key="4">
    <source>
        <dbReference type="ARBA" id="ARBA00022801"/>
    </source>
</evidence>
<evidence type="ECO:0000256" key="6">
    <source>
        <dbReference type="ARBA" id="ARBA00023098"/>
    </source>
</evidence>
<feature type="chain" id="PRO_5042317373" description="Lysophospholipase" evidence="10">
    <location>
        <begin position="20"/>
        <end position="857"/>
    </location>
</feature>
<feature type="signal peptide" evidence="10">
    <location>
        <begin position="1"/>
        <end position="19"/>
    </location>
</feature>
<dbReference type="GO" id="GO:0005886">
    <property type="term" value="C:plasma membrane"/>
    <property type="evidence" value="ECO:0007669"/>
    <property type="project" value="TreeGrafter"/>
</dbReference>
<comment type="caution">
    <text evidence="13">The sequence shown here is derived from an EMBL/GenBank/DDBJ whole genome shotgun (WGS) entry which is preliminary data.</text>
</comment>
<keyword evidence="6 9" id="KW-0443">Lipid metabolism</keyword>
<feature type="compositionally biased region" description="Basic and acidic residues" evidence="11">
    <location>
        <begin position="164"/>
        <end position="182"/>
    </location>
</feature>
<dbReference type="PANTHER" id="PTHR10728">
    <property type="entry name" value="CYTOSOLIC PHOSPHOLIPASE A2"/>
    <property type="match status" value="1"/>
</dbReference>
<feature type="compositionally biased region" description="Low complexity" evidence="11">
    <location>
        <begin position="145"/>
        <end position="161"/>
    </location>
</feature>
<evidence type="ECO:0000256" key="9">
    <source>
        <dbReference type="PROSITE-ProRule" id="PRU00555"/>
    </source>
</evidence>
<accession>A0AAI9SZZ5</accession>
<dbReference type="SUPFAM" id="SSF52151">
    <property type="entry name" value="FabD/lysophospholipase-like"/>
    <property type="match status" value="1"/>
</dbReference>
<reference evidence="13" key="1">
    <citation type="journal article" date="2022" name="DNA Res.">
        <title>Genome analysis of five recently described species of the CUG-Ser clade uncovers Candida theae as a new hybrid lineage with pathogenic potential in the Candida parapsilosis species complex.</title>
        <authorList>
            <person name="Mixao V."/>
            <person name="Del Olmo V."/>
            <person name="Hegedusova E."/>
            <person name="Saus E."/>
            <person name="Pryszcz L."/>
            <person name="Cillingova A."/>
            <person name="Nosek J."/>
            <person name="Gabaldon T."/>
        </authorList>
    </citation>
    <scope>NUCLEOTIDE SEQUENCE</scope>
    <source>
        <strain evidence="13">CBS 10844</strain>
    </source>
</reference>
<dbReference type="GO" id="GO:0005783">
    <property type="term" value="C:endoplasmic reticulum"/>
    <property type="evidence" value="ECO:0007669"/>
    <property type="project" value="TreeGrafter"/>
</dbReference>
<evidence type="ECO:0000256" key="10">
    <source>
        <dbReference type="RuleBase" id="RU362103"/>
    </source>
</evidence>
<feature type="domain" description="PLA2c" evidence="12">
    <location>
        <begin position="194"/>
        <end position="744"/>
    </location>
</feature>
<dbReference type="Gene3D" id="3.40.1090.10">
    <property type="entry name" value="Cytosolic phospholipase A2 catalytic domain"/>
    <property type="match status" value="1"/>
</dbReference>
<dbReference type="InterPro" id="IPR016035">
    <property type="entry name" value="Acyl_Trfase/lysoPLipase"/>
</dbReference>
<dbReference type="EC" id="3.1.1.5" evidence="2 10"/>
<sequence>MYTYKVLLSAFLLIASSKALWPFDESENTVGATPTQEPWWERILGGETGTTSTLSTQTPVTQSQAISQTSAVSSVSSSEQPWYASFFSNQIVISSSTSKPPPATATAIAHFGITTSQTPSASRSTKLATSDNVLESFIAGLGLGKTSSSSSVSSLNSTTASRIESSDSVKATDETESNRDGDGILNPYSPINVTCPSHSIVREANGLSTGEKDYILSRQELTNRNLIDFLSNRANLSDFDSEHFINENSRDHNITIGLAFSGGGYRAMLSGAGSLLALDNRFEDSNTNGLGGLLQSTTYLSGLSGGSWLVGSLVLNNWISVQELFNGSANMWNLEDSFLNPNSLSAAELAKYYLGVGTAVDAKNQAGFKTSLTDLWGRVLSHQFFDDSSGGVNVTWSGVRNFSTFEDHSMPYFFVVANGKVTSNPEIDQNSTFIVEMSAYELGNFDNSLKSFVDIEYLGSNIENGESSQCVKNFDNGGFLMGTSSSLFNQIFMNLSGYDVGMLIRPVVETVLSDLTDDKTDVAIFEPNPFYESTYGSIESVGNNRTLTLVDGGENGQNVPFYPLIQKDRNVDVIFAFDNSADTQENWPNGTSFVETYKWQFTDQGKGTPFPFVPDVKTYLNKGLGEKPIFFGCNASSLSPLIKWHGVDERNETDIPLVVYVSSNHQSYLSNFSTFKLSYDNAEKFGTIQNGYEVVTSKNLTDDTEWATCVGCAIIRRQQDRLGEKPSQECERCFKRYCWTGTLDLAPKVDVDGLYTNSSTNHNNNNSSSILHNNATSTISHNSTSTSTRHSPTVAAGSFSQSTRASQTTRFYPSTSITSKLSIISKTTTNTLFNGVQGFTVPSVVAICFNFLLSVIF</sequence>
<feature type="region of interest" description="Disordered" evidence="11">
    <location>
        <begin position="762"/>
        <end position="802"/>
    </location>
</feature>
<feature type="compositionally biased region" description="Low complexity" evidence="11">
    <location>
        <begin position="762"/>
        <end position="793"/>
    </location>
</feature>
<dbReference type="GO" id="GO:0004622">
    <property type="term" value="F:phosphatidylcholine lysophospholipase activity"/>
    <property type="evidence" value="ECO:0007669"/>
    <property type="project" value="UniProtKB-EC"/>
</dbReference>
<dbReference type="PROSITE" id="PS51210">
    <property type="entry name" value="PLA2C"/>
    <property type="match status" value="1"/>
</dbReference>
<dbReference type="GO" id="GO:0046475">
    <property type="term" value="P:glycerophospholipid catabolic process"/>
    <property type="evidence" value="ECO:0007669"/>
    <property type="project" value="TreeGrafter"/>
</dbReference>
<dbReference type="Proteomes" id="UP001202479">
    <property type="component" value="Unassembled WGS sequence"/>
</dbReference>
<dbReference type="InterPro" id="IPR002642">
    <property type="entry name" value="LysoPLipase_cat_dom"/>
</dbReference>
<name>A0AAI9SZZ5_9ASCO</name>
<evidence type="ECO:0000256" key="2">
    <source>
        <dbReference type="ARBA" id="ARBA00013274"/>
    </source>
</evidence>
<evidence type="ECO:0000313" key="14">
    <source>
        <dbReference type="Proteomes" id="UP001202479"/>
    </source>
</evidence>
<keyword evidence="4 9" id="KW-0378">Hydrolase</keyword>
<dbReference type="FunFam" id="3.40.1090.10:FF:000010">
    <property type="entry name" value="Lysophospholipase"/>
    <property type="match status" value="1"/>
</dbReference>
<keyword evidence="3 10" id="KW-0732">Signal</keyword>